<dbReference type="AlphaFoldDB" id="A0A4V3CT63"/>
<dbReference type="EMBL" id="SNXS01000004">
    <property type="protein sequence ID" value="TDP63964.1"/>
    <property type="molecule type" value="Genomic_DNA"/>
</dbReference>
<dbReference type="InterPro" id="IPR013424">
    <property type="entry name" value="Ice-binding_C"/>
</dbReference>
<gene>
    <name evidence="1" type="ORF">DES47_104246</name>
</gene>
<evidence type="ECO:0000313" key="1">
    <source>
        <dbReference type="EMBL" id="TDP63964.1"/>
    </source>
</evidence>
<keyword evidence="2" id="KW-1185">Reference proteome</keyword>
<evidence type="ECO:0000313" key="2">
    <source>
        <dbReference type="Proteomes" id="UP000295361"/>
    </source>
</evidence>
<dbReference type="InParanoid" id="A0A4V3CT63"/>
<proteinExistence type="predicted"/>
<dbReference type="NCBIfam" id="TIGR02595">
    <property type="entry name" value="PEP_CTERM"/>
    <property type="match status" value="1"/>
</dbReference>
<accession>A0A4V3CT63</accession>
<protein>
    <submittedName>
        <fullName evidence="1">Putative secreted protein with PEP-CTERM sorting signal</fullName>
    </submittedName>
</protein>
<sequence>MRTLALMFLGVVVGWAAGGECHALNVTLLPRIPGLPASLGLGGGQTGATLGTAVQGVITITDPAPNPGIQTAFDAYSSPLGYVNAAPLGESSDGRAVAVGATAGFINSKAIARPGQLRAFAVAGGGGGSVTGVATATALFVDTVTLVTGNEFAIDWAVHGSVSGGYSILTPDVRPLTRPGAGAQMRAQVWCVPVGVNLAQAAQSNFLGSYYQDTSWVFDIETGEAVATTREIKPPGFGDAEAIKEPPGTKFWVVGLLEVTAARGAGSGGTVYPSSFVTGTADFMNTVEMTIESRSVPGQSGVTSFSGHDYSPSAVPETSTLAMLIVGGAAMLFRRRMAYCSGV</sequence>
<comment type="caution">
    <text evidence="1">The sequence shown here is derived from an EMBL/GenBank/DDBJ whole genome shotgun (WGS) entry which is preliminary data.</text>
</comment>
<organism evidence="1 2">
    <name type="scientific">Roseateles toxinivorans</name>
    <dbReference type="NCBI Taxonomy" id="270368"/>
    <lineage>
        <taxon>Bacteria</taxon>
        <taxon>Pseudomonadati</taxon>
        <taxon>Pseudomonadota</taxon>
        <taxon>Betaproteobacteria</taxon>
        <taxon>Burkholderiales</taxon>
        <taxon>Sphaerotilaceae</taxon>
        <taxon>Roseateles</taxon>
    </lineage>
</organism>
<dbReference type="RefSeq" id="WP_133701816.1">
    <property type="nucleotide sequence ID" value="NZ_SNXS01000004.1"/>
</dbReference>
<name>A0A4V3CT63_9BURK</name>
<dbReference type="Proteomes" id="UP000295361">
    <property type="component" value="Unassembled WGS sequence"/>
</dbReference>
<reference evidence="1 2" key="1">
    <citation type="submission" date="2019-03" db="EMBL/GenBank/DDBJ databases">
        <title>Genomic Encyclopedia of Type Strains, Phase IV (KMG-IV): sequencing the most valuable type-strain genomes for metagenomic binning, comparative biology and taxonomic classification.</title>
        <authorList>
            <person name="Goeker M."/>
        </authorList>
    </citation>
    <scope>NUCLEOTIDE SEQUENCE [LARGE SCALE GENOMIC DNA]</scope>
    <source>
        <strain evidence="1 2">DSM 16998</strain>
    </source>
</reference>